<dbReference type="PANTHER" id="PTHR19367">
    <property type="entry name" value="T-CELL RECEPTOR ALPHA CHAIN V REGION"/>
    <property type="match status" value="1"/>
</dbReference>
<evidence type="ECO:0000256" key="1">
    <source>
        <dbReference type="ARBA" id="ARBA00022729"/>
    </source>
</evidence>
<reference evidence="7 8" key="1">
    <citation type="submission" date="2021-05" db="EMBL/GenBank/DDBJ databases">
        <authorList>
            <person name="Zahm M."/>
            <person name="Klopp C."/>
            <person name="Cabau C."/>
            <person name="Kuhl H."/>
            <person name="Suciu R."/>
            <person name="Ciorpac M."/>
            <person name="Holostenco D."/>
            <person name="Gessner J."/>
            <person name="Wuertz S."/>
            <person name="Hohne C."/>
            <person name="Stock M."/>
            <person name="Gislard M."/>
            <person name="Lluch J."/>
            <person name="Milhes M."/>
            <person name="Lampietro C."/>
            <person name="Lopez Roques C."/>
            <person name="Donnadieu C."/>
            <person name="Du K."/>
            <person name="Schartl M."/>
            <person name="Guiguen Y."/>
        </authorList>
    </citation>
    <scope>NUCLEOTIDE SEQUENCE [LARGE SCALE GENOMIC DNA]</scope>
    <source>
        <strain evidence="7">Hh-F2</strain>
        <tissue evidence="7">Blood</tissue>
    </source>
</reference>
<protein>
    <submittedName>
        <fullName evidence="7">Ig heavy chain Mem5</fullName>
    </submittedName>
</protein>
<keyword evidence="4" id="KW-0393">Immunoglobulin domain</keyword>
<dbReference type="PANTHER" id="PTHR19367:SF18">
    <property type="entry name" value="T CELL RECEPTOR ALPHA VARIABLE 16"/>
    <property type="match status" value="1"/>
</dbReference>
<accession>A0ABR0YVX2</accession>
<evidence type="ECO:0000256" key="2">
    <source>
        <dbReference type="ARBA" id="ARBA00023130"/>
    </source>
</evidence>
<dbReference type="InterPro" id="IPR013106">
    <property type="entry name" value="Ig_V-set"/>
</dbReference>
<dbReference type="Proteomes" id="UP001369086">
    <property type="component" value="Unassembled WGS sequence"/>
</dbReference>
<keyword evidence="8" id="KW-1185">Reference proteome</keyword>
<organism evidence="7 8">
    <name type="scientific">Huso huso</name>
    <name type="common">Beluga</name>
    <name type="synonym">Acipenser huso</name>
    <dbReference type="NCBI Taxonomy" id="61971"/>
    <lineage>
        <taxon>Eukaryota</taxon>
        <taxon>Metazoa</taxon>
        <taxon>Chordata</taxon>
        <taxon>Craniata</taxon>
        <taxon>Vertebrata</taxon>
        <taxon>Euteleostomi</taxon>
        <taxon>Actinopterygii</taxon>
        <taxon>Chondrostei</taxon>
        <taxon>Acipenseriformes</taxon>
        <taxon>Acipenseridae</taxon>
        <taxon>Huso</taxon>
    </lineage>
</organism>
<proteinExistence type="predicted"/>
<dbReference type="EMBL" id="JAHFZB010000022">
    <property type="protein sequence ID" value="KAK6476624.1"/>
    <property type="molecule type" value="Genomic_DNA"/>
</dbReference>
<dbReference type="SUPFAM" id="SSF48726">
    <property type="entry name" value="Immunoglobulin"/>
    <property type="match status" value="1"/>
</dbReference>
<evidence type="ECO:0000313" key="8">
    <source>
        <dbReference type="Proteomes" id="UP001369086"/>
    </source>
</evidence>
<feature type="chain" id="PRO_5047442274" evidence="5">
    <location>
        <begin position="19"/>
        <end position="118"/>
    </location>
</feature>
<feature type="signal peptide" evidence="5">
    <location>
        <begin position="1"/>
        <end position="18"/>
    </location>
</feature>
<evidence type="ECO:0000256" key="4">
    <source>
        <dbReference type="ARBA" id="ARBA00023319"/>
    </source>
</evidence>
<keyword evidence="2" id="KW-0391">Immunity</keyword>
<keyword evidence="1 5" id="KW-0732">Signal</keyword>
<name>A0ABR0YVX2_HUSHU</name>
<evidence type="ECO:0000256" key="5">
    <source>
        <dbReference type="SAM" id="SignalP"/>
    </source>
</evidence>
<feature type="domain" description="Immunoglobulin V-set" evidence="6">
    <location>
        <begin position="33"/>
        <end position="105"/>
    </location>
</feature>
<evidence type="ECO:0000256" key="3">
    <source>
        <dbReference type="ARBA" id="ARBA00023170"/>
    </source>
</evidence>
<dbReference type="Gene3D" id="2.60.40.10">
    <property type="entry name" value="Immunoglobulins"/>
    <property type="match status" value="1"/>
</dbReference>
<dbReference type="InterPro" id="IPR013783">
    <property type="entry name" value="Ig-like_fold"/>
</dbReference>
<keyword evidence="3" id="KW-0675">Receptor</keyword>
<dbReference type="Pfam" id="PF07686">
    <property type="entry name" value="V-set"/>
    <property type="match status" value="1"/>
</dbReference>
<evidence type="ECO:0000313" key="7">
    <source>
        <dbReference type="EMBL" id="KAK6476624.1"/>
    </source>
</evidence>
<comment type="caution">
    <text evidence="7">The sequence shown here is derived from an EMBL/GenBank/DDBJ whole genome shotgun (WGS) entry which is preliminary data.</text>
</comment>
<evidence type="ECO:0000259" key="6">
    <source>
        <dbReference type="SMART" id="SM00406"/>
    </source>
</evidence>
<sequence>MNLSGVLYLVLICSRSESQVFQSPNIKVLEWKPVEIHCNQNITTSDPLFWYQQQPNKNPQLLIYAHSGTKEEGHFKMNISEKGLSATLSTHKIEVNDTAVYYCAVRPTLQHSEGKVVQ</sequence>
<dbReference type="SMART" id="SM00406">
    <property type="entry name" value="IGv"/>
    <property type="match status" value="1"/>
</dbReference>
<dbReference type="InterPro" id="IPR051287">
    <property type="entry name" value="TCR_variable_region"/>
</dbReference>
<keyword evidence="2" id="KW-1064">Adaptive immunity</keyword>
<gene>
    <name evidence="7" type="ORF">HHUSO_G23072</name>
</gene>
<dbReference type="InterPro" id="IPR036179">
    <property type="entry name" value="Ig-like_dom_sf"/>
</dbReference>